<protein>
    <submittedName>
        <fullName evidence="2">Uncharacterized protein</fullName>
    </submittedName>
</protein>
<feature type="compositionally biased region" description="Basic and acidic residues" evidence="1">
    <location>
        <begin position="87"/>
        <end position="107"/>
    </location>
</feature>
<gene>
    <name evidence="2" type="ORF">BUALT_Bualt15G0062600</name>
</gene>
<reference evidence="2" key="1">
    <citation type="submission" date="2019-10" db="EMBL/GenBank/DDBJ databases">
        <authorList>
            <person name="Zhang R."/>
            <person name="Pan Y."/>
            <person name="Wang J."/>
            <person name="Ma R."/>
            <person name="Yu S."/>
        </authorList>
    </citation>
    <scope>NUCLEOTIDE SEQUENCE</scope>
    <source>
        <strain evidence="2">LA-IB0</strain>
        <tissue evidence="2">Leaf</tissue>
    </source>
</reference>
<name>A0AAV6WNW6_9LAMI</name>
<sequence>MFLVGDSKLWCLSRVSDDVAASRGRIDTRGGAEEGIEGTIPPLQFVLACIGVPAKVEAYGDDGLVEVWGSEIKQRGTGGKTGNLSRGDSKEKKTQDKKTPNENKGADDGANAAHFSGIRLVNTMQVLDGEDDADNRPHTTATGRDGGVAWAYLQLRRRWMKWASVVAAG</sequence>
<evidence type="ECO:0000256" key="1">
    <source>
        <dbReference type="SAM" id="MobiDB-lite"/>
    </source>
</evidence>
<proteinExistence type="predicted"/>
<feature type="region of interest" description="Disordered" evidence="1">
    <location>
        <begin position="71"/>
        <end position="112"/>
    </location>
</feature>
<dbReference type="AlphaFoldDB" id="A0AAV6WNW6"/>
<evidence type="ECO:0000313" key="2">
    <source>
        <dbReference type="EMBL" id="KAG8368603.1"/>
    </source>
</evidence>
<evidence type="ECO:0000313" key="3">
    <source>
        <dbReference type="Proteomes" id="UP000826271"/>
    </source>
</evidence>
<dbReference type="Proteomes" id="UP000826271">
    <property type="component" value="Unassembled WGS sequence"/>
</dbReference>
<organism evidence="2 3">
    <name type="scientific">Buddleja alternifolia</name>
    <dbReference type="NCBI Taxonomy" id="168488"/>
    <lineage>
        <taxon>Eukaryota</taxon>
        <taxon>Viridiplantae</taxon>
        <taxon>Streptophyta</taxon>
        <taxon>Embryophyta</taxon>
        <taxon>Tracheophyta</taxon>
        <taxon>Spermatophyta</taxon>
        <taxon>Magnoliopsida</taxon>
        <taxon>eudicotyledons</taxon>
        <taxon>Gunneridae</taxon>
        <taxon>Pentapetalae</taxon>
        <taxon>asterids</taxon>
        <taxon>lamiids</taxon>
        <taxon>Lamiales</taxon>
        <taxon>Scrophulariaceae</taxon>
        <taxon>Buddlejeae</taxon>
        <taxon>Buddleja</taxon>
    </lineage>
</organism>
<comment type="caution">
    <text evidence="2">The sequence shown here is derived from an EMBL/GenBank/DDBJ whole genome shotgun (WGS) entry which is preliminary data.</text>
</comment>
<keyword evidence="3" id="KW-1185">Reference proteome</keyword>
<dbReference type="EMBL" id="WHWC01000015">
    <property type="protein sequence ID" value="KAG8368603.1"/>
    <property type="molecule type" value="Genomic_DNA"/>
</dbReference>
<accession>A0AAV6WNW6</accession>